<feature type="transmembrane region" description="Helical" evidence="1">
    <location>
        <begin position="42"/>
        <end position="63"/>
    </location>
</feature>
<dbReference type="RefSeq" id="WP_087107859.1">
    <property type="nucleotide sequence ID" value="NZ_CBCSCN010000001.1"/>
</dbReference>
<protein>
    <recommendedName>
        <fullName evidence="4">YesK-like protein</fullName>
    </recommendedName>
</protein>
<keyword evidence="1" id="KW-0472">Membrane</keyword>
<sequence length="97" mass="10423">MFLGIFTGIEVLFFILGVLTTLSIGGLFWLKKSHPVHWNSLSIIGSGLFIMIAAIAWCVSSVLEGEPQAGSMGLMVIFLPGLVLTTLGGRLAFQQIK</sequence>
<evidence type="ECO:0008006" key="4">
    <source>
        <dbReference type="Google" id="ProtNLM"/>
    </source>
</evidence>
<keyword evidence="1" id="KW-0812">Transmembrane</keyword>
<dbReference type="AlphaFoldDB" id="A0A1X7AH92"/>
<evidence type="ECO:0000313" key="3">
    <source>
        <dbReference type="Proteomes" id="UP000196573"/>
    </source>
</evidence>
<evidence type="ECO:0000256" key="1">
    <source>
        <dbReference type="SAM" id="Phobius"/>
    </source>
</evidence>
<name>A0A1X7AH92_9GAMM</name>
<evidence type="ECO:0000313" key="2">
    <source>
        <dbReference type="EMBL" id="SMA40493.1"/>
    </source>
</evidence>
<keyword evidence="1" id="KW-1133">Transmembrane helix</keyword>
<organism evidence="2 3">
    <name type="scientific">Parendozoicomonas haliclonae</name>
    <dbReference type="NCBI Taxonomy" id="1960125"/>
    <lineage>
        <taxon>Bacteria</taxon>
        <taxon>Pseudomonadati</taxon>
        <taxon>Pseudomonadota</taxon>
        <taxon>Gammaproteobacteria</taxon>
        <taxon>Oceanospirillales</taxon>
        <taxon>Endozoicomonadaceae</taxon>
        <taxon>Parendozoicomonas</taxon>
    </lineage>
</organism>
<proteinExistence type="predicted"/>
<feature type="transmembrane region" description="Helical" evidence="1">
    <location>
        <begin position="69"/>
        <end position="93"/>
    </location>
</feature>
<dbReference type="OrthoDB" id="5917626at2"/>
<keyword evidence="3" id="KW-1185">Reference proteome</keyword>
<accession>A0A1X7AH92</accession>
<gene>
    <name evidence="2" type="ORF">EHSB41UT_01200</name>
</gene>
<dbReference type="EMBL" id="FWPT01000002">
    <property type="protein sequence ID" value="SMA40493.1"/>
    <property type="molecule type" value="Genomic_DNA"/>
</dbReference>
<dbReference type="Proteomes" id="UP000196573">
    <property type="component" value="Unassembled WGS sequence"/>
</dbReference>
<reference evidence="2 3" key="1">
    <citation type="submission" date="2017-03" db="EMBL/GenBank/DDBJ databases">
        <authorList>
            <person name="Afonso C.L."/>
            <person name="Miller P.J."/>
            <person name="Scott M.A."/>
            <person name="Spackman E."/>
            <person name="Goraichik I."/>
            <person name="Dimitrov K.M."/>
            <person name="Suarez D.L."/>
            <person name="Swayne D.E."/>
        </authorList>
    </citation>
    <scope>NUCLEOTIDE SEQUENCE [LARGE SCALE GENOMIC DNA]</scope>
    <source>
        <strain evidence="2">SB41UT1</strain>
    </source>
</reference>
<feature type="transmembrane region" description="Helical" evidence="1">
    <location>
        <begin position="12"/>
        <end position="30"/>
    </location>
</feature>